<comment type="caution">
    <text evidence="2">The sequence shown here is derived from an EMBL/GenBank/DDBJ whole genome shotgun (WGS) entry which is preliminary data.</text>
</comment>
<accession>A0ABT1IB53</accession>
<dbReference type="EMBL" id="JAMTCO010000005">
    <property type="protein sequence ID" value="MCP2269794.1"/>
    <property type="molecule type" value="Genomic_DNA"/>
</dbReference>
<evidence type="ECO:0000313" key="3">
    <source>
        <dbReference type="Proteomes" id="UP001205185"/>
    </source>
</evidence>
<dbReference type="Proteomes" id="UP001205185">
    <property type="component" value="Unassembled WGS sequence"/>
</dbReference>
<organism evidence="2 3">
    <name type="scientific">Actinokineospora diospyrosa</name>
    <dbReference type="NCBI Taxonomy" id="103728"/>
    <lineage>
        <taxon>Bacteria</taxon>
        <taxon>Bacillati</taxon>
        <taxon>Actinomycetota</taxon>
        <taxon>Actinomycetes</taxon>
        <taxon>Pseudonocardiales</taxon>
        <taxon>Pseudonocardiaceae</taxon>
        <taxon>Actinokineospora</taxon>
    </lineage>
</organism>
<sequence length="94" mass="10301">MAWPVCPIKALTGLCCPGCGGTRMVLSLLDGRLADAAHYNAVALLFVALFGWVAVAKLVRARSWLDWRWTRIAALVVLCLWFVVRNVPGTGLYV</sequence>
<reference evidence="2 3" key="1">
    <citation type="submission" date="2022-06" db="EMBL/GenBank/DDBJ databases">
        <title>Genomic Encyclopedia of Archaeal and Bacterial Type Strains, Phase II (KMG-II): from individual species to whole genera.</title>
        <authorList>
            <person name="Goeker M."/>
        </authorList>
    </citation>
    <scope>NUCLEOTIDE SEQUENCE [LARGE SCALE GENOMIC DNA]</scope>
    <source>
        <strain evidence="2 3">DSM 44255</strain>
    </source>
</reference>
<name>A0ABT1IB53_9PSEU</name>
<dbReference type="RefSeq" id="WP_253886765.1">
    <property type="nucleotide sequence ID" value="NZ_BAAAVB010000012.1"/>
</dbReference>
<protein>
    <recommendedName>
        <fullName evidence="4">DUF2752 domain-containing protein</fullName>
    </recommendedName>
</protein>
<evidence type="ECO:0000256" key="1">
    <source>
        <dbReference type="SAM" id="Phobius"/>
    </source>
</evidence>
<proteinExistence type="predicted"/>
<dbReference type="Pfam" id="PF10825">
    <property type="entry name" value="DUF2752"/>
    <property type="match status" value="1"/>
</dbReference>
<evidence type="ECO:0008006" key="4">
    <source>
        <dbReference type="Google" id="ProtNLM"/>
    </source>
</evidence>
<evidence type="ECO:0000313" key="2">
    <source>
        <dbReference type="EMBL" id="MCP2269794.1"/>
    </source>
</evidence>
<keyword evidence="1" id="KW-0812">Transmembrane</keyword>
<dbReference type="InterPro" id="IPR021215">
    <property type="entry name" value="DUF2752"/>
</dbReference>
<gene>
    <name evidence="2" type="ORF">LV75_002283</name>
</gene>
<keyword evidence="1" id="KW-0472">Membrane</keyword>
<feature type="transmembrane region" description="Helical" evidence="1">
    <location>
        <begin position="36"/>
        <end position="55"/>
    </location>
</feature>
<feature type="transmembrane region" description="Helical" evidence="1">
    <location>
        <begin position="67"/>
        <end position="84"/>
    </location>
</feature>
<keyword evidence="3" id="KW-1185">Reference proteome</keyword>
<keyword evidence="1" id="KW-1133">Transmembrane helix</keyword>